<dbReference type="InterPro" id="IPR033788">
    <property type="entry name" value="VbhA-like"/>
</dbReference>
<dbReference type="EMBL" id="BNBO01000001">
    <property type="protein sequence ID" value="GHH59727.1"/>
    <property type="molecule type" value="Genomic_DNA"/>
</dbReference>
<evidence type="ECO:0000313" key="2">
    <source>
        <dbReference type="EMBL" id="GHH59727.1"/>
    </source>
</evidence>
<dbReference type="GeneID" id="95350883"/>
<sequence length="93" mass="10162">MRYWNDHDMGGWGYGFMAIGILLVLGLLVVVTVVLIRHLGQVPPQRPPGGQTTGPPSPEQLLAERFARGEIDADEYRHRLDTLRSGPTGPVSG</sequence>
<reference evidence="2" key="2">
    <citation type="submission" date="2020-09" db="EMBL/GenBank/DDBJ databases">
        <authorList>
            <person name="Sun Q."/>
            <person name="Ohkuma M."/>
        </authorList>
    </citation>
    <scope>NUCLEOTIDE SEQUENCE</scope>
    <source>
        <strain evidence="2">JCM 4646</strain>
    </source>
</reference>
<evidence type="ECO:0000313" key="3">
    <source>
        <dbReference type="Proteomes" id="UP000617734"/>
    </source>
</evidence>
<keyword evidence="1" id="KW-0812">Transmembrane</keyword>
<feature type="transmembrane region" description="Helical" evidence="1">
    <location>
        <begin position="12"/>
        <end position="36"/>
    </location>
</feature>
<dbReference type="RefSeq" id="WP_190208911.1">
    <property type="nucleotide sequence ID" value="NZ_BNBO01000001.1"/>
</dbReference>
<reference evidence="2" key="1">
    <citation type="journal article" date="2014" name="Int. J. Syst. Evol. Microbiol.">
        <title>Complete genome sequence of Corynebacterium casei LMG S-19264T (=DSM 44701T), isolated from a smear-ripened cheese.</title>
        <authorList>
            <consortium name="US DOE Joint Genome Institute (JGI-PGF)"/>
            <person name="Walter F."/>
            <person name="Albersmeier A."/>
            <person name="Kalinowski J."/>
            <person name="Ruckert C."/>
        </authorList>
    </citation>
    <scope>NUCLEOTIDE SEQUENCE</scope>
    <source>
        <strain evidence="2">JCM 4646</strain>
    </source>
</reference>
<accession>A0A919FBB0</accession>
<dbReference type="CDD" id="cd11586">
    <property type="entry name" value="VbhA_like"/>
    <property type="match status" value="1"/>
</dbReference>
<comment type="caution">
    <text evidence="2">The sequence shown here is derived from an EMBL/GenBank/DDBJ whole genome shotgun (WGS) entry which is preliminary data.</text>
</comment>
<gene>
    <name evidence="2" type="ORF">GCM10018781_03450</name>
</gene>
<proteinExistence type="predicted"/>
<protein>
    <recommendedName>
        <fullName evidence="4">SHOCT domain-containing protein</fullName>
    </recommendedName>
</protein>
<evidence type="ECO:0000256" key="1">
    <source>
        <dbReference type="SAM" id="Phobius"/>
    </source>
</evidence>
<keyword evidence="1" id="KW-1133">Transmembrane helix</keyword>
<keyword evidence="1" id="KW-0472">Membrane</keyword>
<dbReference type="AlphaFoldDB" id="A0A919FBB0"/>
<name>A0A919FBB0_9ACTN</name>
<evidence type="ECO:0008006" key="4">
    <source>
        <dbReference type="Google" id="ProtNLM"/>
    </source>
</evidence>
<organism evidence="2 3">
    <name type="scientific">Kitasatospora indigofera</name>
    <dbReference type="NCBI Taxonomy" id="67307"/>
    <lineage>
        <taxon>Bacteria</taxon>
        <taxon>Bacillati</taxon>
        <taxon>Actinomycetota</taxon>
        <taxon>Actinomycetes</taxon>
        <taxon>Kitasatosporales</taxon>
        <taxon>Streptomycetaceae</taxon>
        <taxon>Kitasatospora</taxon>
    </lineage>
</organism>
<keyword evidence="3" id="KW-1185">Reference proteome</keyword>
<dbReference type="Proteomes" id="UP000617734">
    <property type="component" value="Unassembled WGS sequence"/>
</dbReference>